<sequence length="138" mass="15260">MVERYFLIRSTFDQAFGDQRWAAAGKANPVVNRVLNAKFHADPVVNRVLNAKFHVRIGSGQLVSLGEDVVCVLGVAIPASAIGKVEFQNGDKCLEQEDESLKSEIEDLVAQRRTAQSDTEDCGHTDDKTTKKKKKKES</sequence>
<dbReference type="AlphaFoldDB" id="A0A1Q9CI05"/>
<protein>
    <submittedName>
        <fullName evidence="2">Uncharacterized protein</fullName>
    </submittedName>
</protein>
<proteinExistence type="predicted"/>
<name>A0A1Q9CI05_SYMMI</name>
<evidence type="ECO:0000313" key="3">
    <source>
        <dbReference type="Proteomes" id="UP000186817"/>
    </source>
</evidence>
<evidence type="ECO:0000256" key="1">
    <source>
        <dbReference type="SAM" id="MobiDB-lite"/>
    </source>
</evidence>
<organism evidence="2 3">
    <name type="scientific">Symbiodinium microadriaticum</name>
    <name type="common">Dinoflagellate</name>
    <name type="synonym">Zooxanthella microadriatica</name>
    <dbReference type="NCBI Taxonomy" id="2951"/>
    <lineage>
        <taxon>Eukaryota</taxon>
        <taxon>Sar</taxon>
        <taxon>Alveolata</taxon>
        <taxon>Dinophyceae</taxon>
        <taxon>Suessiales</taxon>
        <taxon>Symbiodiniaceae</taxon>
        <taxon>Symbiodinium</taxon>
    </lineage>
</organism>
<dbReference type="OrthoDB" id="2498029at2759"/>
<comment type="caution">
    <text evidence="2">The sequence shown here is derived from an EMBL/GenBank/DDBJ whole genome shotgun (WGS) entry which is preliminary data.</text>
</comment>
<evidence type="ECO:0000313" key="2">
    <source>
        <dbReference type="EMBL" id="OLP82506.1"/>
    </source>
</evidence>
<feature type="region of interest" description="Disordered" evidence="1">
    <location>
        <begin position="105"/>
        <end position="138"/>
    </location>
</feature>
<dbReference type="EMBL" id="LSRX01001186">
    <property type="protein sequence ID" value="OLP82506.1"/>
    <property type="molecule type" value="Genomic_DNA"/>
</dbReference>
<dbReference type="Proteomes" id="UP000186817">
    <property type="component" value="Unassembled WGS sequence"/>
</dbReference>
<keyword evidence="3" id="KW-1185">Reference proteome</keyword>
<reference evidence="2 3" key="1">
    <citation type="submission" date="2016-02" db="EMBL/GenBank/DDBJ databases">
        <title>Genome analysis of coral dinoflagellate symbionts highlights evolutionary adaptations to a symbiotic lifestyle.</title>
        <authorList>
            <person name="Aranda M."/>
            <person name="Li Y."/>
            <person name="Liew Y.J."/>
            <person name="Baumgarten S."/>
            <person name="Simakov O."/>
            <person name="Wilson M."/>
            <person name="Piel J."/>
            <person name="Ashoor H."/>
            <person name="Bougouffa S."/>
            <person name="Bajic V.B."/>
            <person name="Ryu T."/>
            <person name="Ravasi T."/>
            <person name="Bayer T."/>
            <person name="Micklem G."/>
            <person name="Kim H."/>
            <person name="Bhak J."/>
            <person name="Lajeunesse T.C."/>
            <person name="Voolstra C.R."/>
        </authorList>
    </citation>
    <scope>NUCLEOTIDE SEQUENCE [LARGE SCALE GENOMIC DNA]</scope>
    <source>
        <strain evidence="2 3">CCMP2467</strain>
    </source>
</reference>
<accession>A0A1Q9CI05</accession>
<gene>
    <name evidence="2" type="ORF">AK812_SmicGene36834</name>
</gene>